<evidence type="ECO:0000313" key="2">
    <source>
        <dbReference type="Proteomes" id="UP000694403"/>
    </source>
</evidence>
<accession>A0A8C3XMB3</accession>
<organism evidence="1 2">
    <name type="scientific">Chelydra serpentina</name>
    <name type="common">Snapping turtle</name>
    <name type="synonym">Testudo serpentina</name>
    <dbReference type="NCBI Taxonomy" id="8475"/>
    <lineage>
        <taxon>Eukaryota</taxon>
        <taxon>Metazoa</taxon>
        <taxon>Chordata</taxon>
        <taxon>Craniata</taxon>
        <taxon>Vertebrata</taxon>
        <taxon>Euteleostomi</taxon>
        <taxon>Archelosauria</taxon>
        <taxon>Testudinata</taxon>
        <taxon>Testudines</taxon>
        <taxon>Cryptodira</taxon>
        <taxon>Durocryptodira</taxon>
        <taxon>Americhelydia</taxon>
        <taxon>Chelydroidea</taxon>
        <taxon>Chelydridae</taxon>
        <taxon>Chelydra</taxon>
    </lineage>
</organism>
<name>A0A8C3XMB3_CHESE</name>
<sequence length="97" mass="10410">MPGNAMVRGFRVNYKRHVLSMDDLQTLYGPNWLNDQVGRSARPPGGAALRGSGAGGGVVPLTLCPFSLLRAQVMNMYGDLVMDTVPDKVRALLPLVA</sequence>
<reference evidence="1" key="2">
    <citation type="submission" date="2025-09" db="UniProtKB">
        <authorList>
            <consortium name="Ensembl"/>
        </authorList>
    </citation>
    <scope>IDENTIFICATION</scope>
</reference>
<dbReference type="AlphaFoldDB" id="A0A8C3XMB3"/>
<dbReference type="Proteomes" id="UP000694403">
    <property type="component" value="Unplaced"/>
</dbReference>
<protein>
    <submittedName>
        <fullName evidence="1">Uncharacterized protein</fullName>
    </submittedName>
</protein>
<keyword evidence="2" id="KW-1185">Reference proteome</keyword>
<proteinExistence type="predicted"/>
<evidence type="ECO:0000313" key="1">
    <source>
        <dbReference type="Ensembl" id="ENSCSRP00000008559.1"/>
    </source>
</evidence>
<dbReference type="Ensembl" id="ENSCSRT00000008854.1">
    <property type="protein sequence ID" value="ENSCSRP00000008559.1"/>
    <property type="gene ID" value="ENSCSRG00000006378.1"/>
</dbReference>
<reference evidence="1" key="1">
    <citation type="submission" date="2025-08" db="UniProtKB">
        <authorList>
            <consortium name="Ensembl"/>
        </authorList>
    </citation>
    <scope>IDENTIFICATION</scope>
</reference>